<keyword evidence="4" id="KW-1185">Reference proteome</keyword>
<comment type="similarity">
    <text evidence="1">Belongs to the RelE toxin family.</text>
</comment>
<dbReference type="AlphaFoldDB" id="A0A370KYZ9"/>
<keyword evidence="2" id="KW-1277">Toxin-antitoxin system</keyword>
<protein>
    <submittedName>
        <fullName evidence="3">Type II toxin-antitoxin system RelE/ParE family toxin</fullName>
    </submittedName>
</protein>
<dbReference type="Gene3D" id="3.30.2310.20">
    <property type="entry name" value="RelE-like"/>
    <property type="match status" value="1"/>
</dbReference>
<dbReference type="InterPro" id="IPR035093">
    <property type="entry name" value="RelE/ParE_toxin_dom_sf"/>
</dbReference>
<dbReference type="InterPro" id="IPR007712">
    <property type="entry name" value="RelE/ParE_toxin"/>
</dbReference>
<dbReference type="RefSeq" id="WP_114832508.1">
    <property type="nucleotide sequence ID" value="NZ_QQTO01000021.1"/>
</dbReference>
<evidence type="ECO:0000256" key="1">
    <source>
        <dbReference type="ARBA" id="ARBA00006226"/>
    </source>
</evidence>
<evidence type="ECO:0000313" key="3">
    <source>
        <dbReference type="EMBL" id="RDJ19842.1"/>
    </source>
</evidence>
<reference evidence="4" key="1">
    <citation type="submission" date="2018-07" db="EMBL/GenBank/DDBJ databases">
        <authorList>
            <person name="Safronova V.I."/>
            <person name="Chirak E.R."/>
            <person name="Sazanova A.L."/>
        </authorList>
    </citation>
    <scope>NUCLEOTIDE SEQUENCE [LARGE SCALE GENOMIC DNA]</scope>
    <source>
        <strain evidence="4">RCAM04685</strain>
    </source>
</reference>
<dbReference type="PANTHER" id="PTHR33755">
    <property type="entry name" value="TOXIN PARE1-RELATED"/>
    <property type="match status" value="1"/>
</dbReference>
<dbReference type="OrthoDB" id="5457915at2"/>
<dbReference type="InterPro" id="IPR051803">
    <property type="entry name" value="TA_system_RelE-like_toxin"/>
</dbReference>
<sequence>MGFRILPQAMSDIEAITAWIKADNPVAAQRWFDDLYRRFDRLGDMPGMGVLRADISERVRLFPIGSYVVLYHEETHGVDIVRVSHGKRDPETWLDKLG</sequence>
<dbReference type="Proteomes" id="UP000255207">
    <property type="component" value="Unassembled WGS sequence"/>
</dbReference>
<gene>
    <name evidence="3" type="ORF">DWE98_27415</name>
</gene>
<name>A0A370KYZ9_9HYPH</name>
<evidence type="ECO:0000256" key="2">
    <source>
        <dbReference type="ARBA" id="ARBA00022649"/>
    </source>
</evidence>
<organism evidence="3 4">
    <name type="scientific">Bosea caraganae</name>
    <dbReference type="NCBI Taxonomy" id="2763117"/>
    <lineage>
        <taxon>Bacteria</taxon>
        <taxon>Pseudomonadati</taxon>
        <taxon>Pseudomonadota</taxon>
        <taxon>Alphaproteobacteria</taxon>
        <taxon>Hyphomicrobiales</taxon>
        <taxon>Boseaceae</taxon>
        <taxon>Bosea</taxon>
    </lineage>
</organism>
<comment type="caution">
    <text evidence="3">The sequence shown here is derived from an EMBL/GenBank/DDBJ whole genome shotgun (WGS) entry which is preliminary data.</text>
</comment>
<evidence type="ECO:0000313" key="4">
    <source>
        <dbReference type="Proteomes" id="UP000255207"/>
    </source>
</evidence>
<proteinExistence type="inferred from homology"/>
<dbReference type="EMBL" id="QQTP01000026">
    <property type="protein sequence ID" value="RDJ19842.1"/>
    <property type="molecule type" value="Genomic_DNA"/>
</dbReference>
<accession>A0A370KYZ9</accession>
<dbReference type="Pfam" id="PF05016">
    <property type="entry name" value="ParE_toxin"/>
    <property type="match status" value="1"/>
</dbReference>